<dbReference type="PANTHER" id="PTHR43303">
    <property type="entry name" value="NADPH DEHYDROGENASE C23G7.10C-RELATED"/>
    <property type="match status" value="1"/>
</dbReference>
<protein>
    <submittedName>
        <fullName evidence="7">NADPH2 dehydrogenase</fullName>
    </submittedName>
</protein>
<dbReference type="GO" id="GO:0010181">
    <property type="term" value="F:FMN binding"/>
    <property type="evidence" value="ECO:0007669"/>
    <property type="project" value="InterPro"/>
</dbReference>
<keyword evidence="4" id="KW-0521">NADP</keyword>
<evidence type="ECO:0000256" key="2">
    <source>
        <dbReference type="ARBA" id="ARBA00022630"/>
    </source>
</evidence>
<dbReference type="RefSeq" id="WP_121218325.1">
    <property type="nucleotide sequence ID" value="NZ_RBIG01000001.1"/>
</dbReference>
<keyword evidence="3" id="KW-0288">FMN</keyword>
<dbReference type="GO" id="GO:0050661">
    <property type="term" value="F:NADP binding"/>
    <property type="evidence" value="ECO:0007669"/>
    <property type="project" value="InterPro"/>
</dbReference>
<dbReference type="InterPro" id="IPR013785">
    <property type="entry name" value="Aldolase_TIM"/>
</dbReference>
<keyword evidence="5" id="KW-0560">Oxidoreductase</keyword>
<evidence type="ECO:0000256" key="4">
    <source>
        <dbReference type="ARBA" id="ARBA00022857"/>
    </source>
</evidence>
<accession>A0A420WQW3</accession>
<dbReference type="SUPFAM" id="SSF51395">
    <property type="entry name" value="FMN-linked oxidoreductases"/>
    <property type="match status" value="1"/>
</dbReference>
<evidence type="ECO:0000256" key="3">
    <source>
        <dbReference type="ARBA" id="ARBA00022643"/>
    </source>
</evidence>
<comment type="cofactor">
    <cofactor evidence="1">
        <name>FMN</name>
        <dbReference type="ChEBI" id="CHEBI:58210"/>
    </cofactor>
</comment>
<proteinExistence type="predicted"/>
<dbReference type="CDD" id="cd02932">
    <property type="entry name" value="OYE_YqiM_FMN"/>
    <property type="match status" value="1"/>
</dbReference>
<evidence type="ECO:0000313" key="8">
    <source>
        <dbReference type="Proteomes" id="UP000277424"/>
    </source>
</evidence>
<dbReference type="GO" id="GO:0003959">
    <property type="term" value="F:NADPH dehydrogenase activity"/>
    <property type="evidence" value="ECO:0007669"/>
    <property type="project" value="InterPro"/>
</dbReference>
<organism evidence="7 8">
    <name type="scientific">Oceanibaculum indicum</name>
    <dbReference type="NCBI Taxonomy" id="526216"/>
    <lineage>
        <taxon>Bacteria</taxon>
        <taxon>Pseudomonadati</taxon>
        <taxon>Pseudomonadota</taxon>
        <taxon>Alphaproteobacteria</taxon>
        <taxon>Rhodospirillales</taxon>
        <taxon>Oceanibaculaceae</taxon>
        <taxon>Oceanibaculum</taxon>
    </lineage>
</organism>
<sequence length="370" mass="40456">MASVLFSPIDLRGLTLPNRIVVSPMCQYSAADGSATDWHLAHLGQLSMSGAGLLISEAIAVERRGRITHGCLGLYSDDNEDALARVIAFCNRHGQTPFGVQLAHSGRKGSVHHPWNGGKGLAPDEDPWETISSTAEGYDDWPAPKMADEAELKRLKDAFVQATVRSDRLGVELIEFHNAHGYLGNVFLSPLVNNRDDRYGGSFENRIRFPLETFEAMRKAWPAGKPMGVRIPGSDWVEDGGWNVEDAVKYAGALKEAGADYVVVSSGGVVPQQRIKVGPSYQVGFAAEVKARAGITTMAVGMITEPKQAEEIIESGKADMVALARSFLYNPRWAWHAAEALGAETPYYPPQYLRSKPETWPHVFPGRARK</sequence>
<evidence type="ECO:0000256" key="1">
    <source>
        <dbReference type="ARBA" id="ARBA00001917"/>
    </source>
</evidence>
<dbReference type="Proteomes" id="UP000277424">
    <property type="component" value="Unassembled WGS sequence"/>
</dbReference>
<gene>
    <name evidence="7" type="ORF">BCL74_1229</name>
</gene>
<evidence type="ECO:0000256" key="5">
    <source>
        <dbReference type="ARBA" id="ARBA00023002"/>
    </source>
</evidence>
<dbReference type="OrthoDB" id="9804454at2"/>
<name>A0A420WQW3_9PROT</name>
<dbReference type="EMBL" id="RBIG01000001">
    <property type="protein sequence ID" value="RKQ73441.1"/>
    <property type="molecule type" value="Genomic_DNA"/>
</dbReference>
<dbReference type="PANTHER" id="PTHR43303:SF4">
    <property type="entry name" value="NADPH DEHYDROGENASE C23G7.10C-RELATED"/>
    <property type="match status" value="1"/>
</dbReference>
<feature type="domain" description="NADH:flavin oxidoreductase/NADH oxidase N-terminal" evidence="6">
    <location>
        <begin position="5"/>
        <end position="340"/>
    </location>
</feature>
<evidence type="ECO:0000259" key="6">
    <source>
        <dbReference type="Pfam" id="PF00724"/>
    </source>
</evidence>
<dbReference type="AlphaFoldDB" id="A0A420WQW3"/>
<evidence type="ECO:0000313" key="7">
    <source>
        <dbReference type="EMBL" id="RKQ73441.1"/>
    </source>
</evidence>
<comment type="caution">
    <text evidence="7">The sequence shown here is derived from an EMBL/GenBank/DDBJ whole genome shotgun (WGS) entry which is preliminary data.</text>
</comment>
<dbReference type="InterPro" id="IPR044152">
    <property type="entry name" value="YqjM-like"/>
</dbReference>
<dbReference type="InterPro" id="IPR001155">
    <property type="entry name" value="OxRdtase_FMN_N"/>
</dbReference>
<keyword evidence="2" id="KW-0285">Flavoprotein</keyword>
<dbReference type="Pfam" id="PF00724">
    <property type="entry name" value="Oxidored_FMN"/>
    <property type="match status" value="1"/>
</dbReference>
<dbReference type="Gene3D" id="3.20.20.70">
    <property type="entry name" value="Aldolase class I"/>
    <property type="match status" value="1"/>
</dbReference>
<reference evidence="7 8" key="1">
    <citation type="submission" date="2018-10" db="EMBL/GenBank/DDBJ databases">
        <title>Comparative analysis of microorganisms from saline springs in Andes Mountain Range, Colombia.</title>
        <authorList>
            <person name="Rubin E."/>
        </authorList>
    </citation>
    <scope>NUCLEOTIDE SEQUENCE [LARGE SCALE GENOMIC DNA]</scope>
    <source>
        <strain evidence="7 8">USBA 36</strain>
    </source>
</reference>